<gene>
    <name evidence="2" type="ORF">HGMM_F47C12C07</name>
</gene>
<proteinExistence type="predicted"/>
<dbReference type="InterPro" id="IPR022104">
    <property type="entry name" value="DUF3644"/>
</dbReference>
<feature type="domain" description="DUF3644" evidence="1">
    <location>
        <begin position="8"/>
        <end position="156"/>
    </location>
</feature>
<sequence length="324" mass="35889">MKREAKLLLNKACDSLVLAIELFNRPSDRGRVSGTLIMLDHAFEMFLKAAILHRGGRIRERRAKQTIGFDACVRRSLTDGSIKYLSEEQALLLQTINGLRDAAQHHLLDISEGQLYVHVQSGVTLFRDLLKSVFNQELATRLPTRVLPVSTSPPTDLATLFDSEIGEIKKLLMPGRRRRLEALARLRPLAILDATIQGEKGQPSDADLRRIGKEVSKCRTWTDIFPGAAAVEIVADGTGPSLSLRLSKKEGIPVQLVPEGTPGASVVAVKRVNELDFYSLGAKQLAEKFGLTIPKVVAVVDYLGLRQRSDCYKEIRIGKSVFKR</sequence>
<name>H5SLU4_9ZZZZ</name>
<dbReference type="EMBL" id="AP011767">
    <property type="protein sequence ID" value="BAL57130.1"/>
    <property type="molecule type" value="Genomic_DNA"/>
</dbReference>
<protein>
    <submittedName>
        <fullName evidence="2">Hypothetical conserved protein</fullName>
    </submittedName>
</protein>
<evidence type="ECO:0000259" key="1">
    <source>
        <dbReference type="Pfam" id="PF12358"/>
    </source>
</evidence>
<evidence type="ECO:0000313" key="2">
    <source>
        <dbReference type="EMBL" id="BAL57130.1"/>
    </source>
</evidence>
<reference evidence="2" key="1">
    <citation type="journal article" date="2005" name="Environ. Microbiol.">
        <title>Genetic and functional properties of uncultivated thermophilic crenarchaeotes from a subsurface gold mine as revealed by analysis of genome fragments.</title>
        <authorList>
            <person name="Nunoura T."/>
            <person name="Hirayama H."/>
            <person name="Takami H."/>
            <person name="Oida H."/>
            <person name="Nishi S."/>
            <person name="Shimamura S."/>
            <person name="Suzuki Y."/>
            <person name="Inagaki F."/>
            <person name="Takai K."/>
            <person name="Nealson K.H."/>
            <person name="Horikoshi K."/>
        </authorList>
    </citation>
    <scope>NUCLEOTIDE SEQUENCE</scope>
</reference>
<dbReference type="AlphaFoldDB" id="H5SLU4"/>
<organism evidence="2">
    <name type="scientific">uncultured prokaryote</name>
    <dbReference type="NCBI Taxonomy" id="198431"/>
    <lineage>
        <taxon>unclassified sequences</taxon>
        <taxon>environmental samples</taxon>
    </lineage>
</organism>
<accession>H5SLU4</accession>
<reference evidence="2" key="2">
    <citation type="journal article" date="2012" name="PLoS ONE">
        <title>A Deeply Branching Thermophilic Bacterium with an Ancient Acetyl-CoA Pathway Dominates a Subsurface Ecosystem.</title>
        <authorList>
            <person name="Takami H."/>
            <person name="Noguchi H."/>
            <person name="Takaki Y."/>
            <person name="Uchiyama I."/>
            <person name="Toyoda A."/>
            <person name="Nishi S."/>
            <person name="Chee G.-J."/>
            <person name="Arai W."/>
            <person name="Nunoura T."/>
            <person name="Itoh T."/>
            <person name="Hattori M."/>
            <person name="Takai K."/>
        </authorList>
    </citation>
    <scope>NUCLEOTIDE SEQUENCE</scope>
</reference>
<dbReference type="Pfam" id="PF12358">
    <property type="entry name" value="DUF3644"/>
    <property type="match status" value="1"/>
</dbReference>